<feature type="domain" description="Thioesterase" evidence="2">
    <location>
        <begin position="40"/>
        <end position="260"/>
    </location>
</feature>
<evidence type="ECO:0000313" key="4">
    <source>
        <dbReference type="Proteomes" id="UP000643165"/>
    </source>
</evidence>
<keyword evidence="4" id="KW-1185">Reference proteome</keyword>
<evidence type="ECO:0000256" key="1">
    <source>
        <dbReference type="ARBA" id="ARBA00007169"/>
    </source>
</evidence>
<evidence type="ECO:0000313" key="3">
    <source>
        <dbReference type="EMBL" id="GIJ24437.1"/>
    </source>
</evidence>
<sequence length="271" mass="29076">MTDCLDERADSVTLDVVSRTRRSDRGWVRTLTSVEDPTARLVCFPHSGGTAAAYRPWSSAVPAGVALHAVQYPGHADRLAEEPAASIAEMATQVAAELLRMPPARCALIGHSLGALVAYETARALRDNGSSVHHLFVSGAAGPWLAGGGTTHQLGDEELWSSVTKLGGIEPEIADQPELRDLLLPVLRSDITLHETYRPAPDTAPLDCPVRGYYNTEDPLVDANQVATWAAVNDGEFSMRALPGGHFRLLSHPDELLADVMATLTDSGVRR</sequence>
<accession>A0ABQ4J2V3</accession>
<comment type="similarity">
    <text evidence="1">Belongs to the thioesterase family.</text>
</comment>
<reference evidence="3 4" key="1">
    <citation type="submission" date="2021-01" db="EMBL/GenBank/DDBJ databases">
        <title>Whole genome shotgun sequence of Verrucosispora lutea NBRC 106530.</title>
        <authorList>
            <person name="Komaki H."/>
            <person name="Tamura T."/>
        </authorList>
    </citation>
    <scope>NUCLEOTIDE SEQUENCE [LARGE SCALE GENOMIC DNA]</scope>
    <source>
        <strain evidence="3 4">NBRC 106530</strain>
    </source>
</reference>
<dbReference type="Gene3D" id="3.40.50.1820">
    <property type="entry name" value="alpha/beta hydrolase"/>
    <property type="match status" value="1"/>
</dbReference>
<proteinExistence type="inferred from homology"/>
<dbReference type="InterPro" id="IPR029058">
    <property type="entry name" value="AB_hydrolase_fold"/>
</dbReference>
<dbReference type="SUPFAM" id="SSF53474">
    <property type="entry name" value="alpha/beta-Hydrolases"/>
    <property type="match status" value="1"/>
</dbReference>
<dbReference type="EMBL" id="BOPB01000033">
    <property type="protein sequence ID" value="GIJ24437.1"/>
    <property type="molecule type" value="Genomic_DNA"/>
</dbReference>
<dbReference type="PANTHER" id="PTHR11487:SF0">
    <property type="entry name" value="S-ACYL FATTY ACID SYNTHASE THIOESTERASE, MEDIUM CHAIN"/>
    <property type="match status" value="1"/>
</dbReference>
<name>A0ABQ4J2V3_9ACTN</name>
<organism evidence="3 4">
    <name type="scientific">Micromonospora lutea</name>
    <dbReference type="NCBI Taxonomy" id="419825"/>
    <lineage>
        <taxon>Bacteria</taxon>
        <taxon>Bacillati</taxon>
        <taxon>Actinomycetota</taxon>
        <taxon>Actinomycetes</taxon>
        <taxon>Micromonosporales</taxon>
        <taxon>Micromonosporaceae</taxon>
        <taxon>Micromonospora</taxon>
    </lineage>
</organism>
<dbReference type="PANTHER" id="PTHR11487">
    <property type="entry name" value="THIOESTERASE"/>
    <property type="match status" value="1"/>
</dbReference>
<dbReference type="Pfam" id="PF00975">
    <property type="entry name" value="Thioesterase"/>
    <property type="match status" value="1"/>
</dbReference>
<comment type="caution">
    <text evidence="3">The sequence shown here is derived from an EMBL/GenBank/DDBJ whole genome shotgun (WGS) entry which is preliminary data.</text>
</comment>
<gene>
    <name evidence="3" type="ORF">Vlu01_50610</name>
</gene>
<evidence type="ECO:0000259" key="2">
    <source>
        <dbReference type="Pfam" id="PF00975"/>
    </source>
</evidence>
<dbReference type="Proteomes" id="UP000643165">
    <property type="component" value="Unassembled WGS sequence"/>
</dbReference>
<protein>
    <submittedName>
        <fullName evidence="3">Thioesterase</fullName>
    </submittedName>
</protein>
<dbReference type="InterPro" id="IPR012223">
    <property type="entry name" value="TEII"/>
</dbReference>
<dbReference type="InterPro" id="IPR001031">
    <property type="entry name" value="Thioesterase"/>
</dbReference>